<dbReference type="EMBL" id="CP157762">
    <property type="protein sequence ID" value="XBP91893.1"/>
    <property type="molecule type" value="Genomic_DNA"/>
</dbReference>
<evidence type="ECO:0000313" key="4">
    <source>
        <dbReference type="EMBL" id="XBP91893.1"/>
    </source>
</evidence>
<accession>A0AAU8HAU7</accession>
<dbReference type="AlphaFoldDB" id="A0AAU8HAU7"/>
<name>A0AAU8HAU7_9ACTN</name>
<dbReference type="InterPro" id="IPR000182">
    <property type="entry name" value="GNAT_dom"/>
</dbReference>
<dbReference type="CDD" id="cd04301">
    <property type="entry name" value="NAT_SF"/>
    <property type="match status" value="1"/>
</dbReference>
<dbReference type="EC" id="2.3.1.-" evidence="5"/>
<dbReference type="PANTHER" id="PTHR43877">
    <property type="entry name" value="AMINOALKYLPHOSPHONATE N-ACETYLTRANSFERASE-RELATED-RELATED"/>
    <property type="match status" value="1"/>
</dbReference>
<reference evidence="5" key="2">
    <citation type="submission" date="2024-06" db="EMBL/GenBank/DDBJ databases">
        <title>Micromonospora mangrovi CCTCC AA 2012012 genome sequences.</title>
        <authorList>
            <person name="Gao J."/>
        </authorList>
    </citation>
    <scope>NUCLEOTIDE SEQUENCE</scope>
    <source>
        <strain evidence="5">CCTCC AA 2012012</strain>
    </source>
</reference>
<organism evidence="5">
    <name type="scientific">Micromonospora sp. CCTCC AA 2012012</name>
    <dbReference type="NCBI Taxonomy" id="3111921"/>
    <lineage>
        <taxon>Bacteria</taxon>
        <taxon>Bacillati</taxon>
        <taxon>Actinomycetota</taxon>
        <taxon>Actinomycetes</taxon>
        <taxon>Micromonosporales</taxon>
        <taxon>Micromonosporaceae</taxon>
        <taxon>Micromonospora</taxon>
    </lineage>
</organism>
<evidence type="ECO:0000256" key="2">
    <source>
        <dbReference type="ARBA" id="ARBA00023315"/>
    </source>
</evidence>
<dbReference type="SUPFAM" id="SSF55729">
    <property type="entry name" value="Acyl-CoA N-acyltransferases (Nat)"/>
    <property type="match status" value="2"/>
</dbReference>
<dbReference type="RefSeq" id="WP_350931452.1">
    <property type="nucleotide sequence ID" value="NZ_CP157762.1"/>
</dbReference>
<protein>
    <submittedName>
        <fullName evidence="5">GNAT family N-acetyltransferase</fullName>
        <ecNumber evidence="5">2.3.1.-</ecNumber>
    </submittedName>
</protein>
<dbReference type="InterPro" id="IPR016181">
    <property type="entry name" value="Acyl_CoA_acyltransferase"/>
</dbReference>
<dbReference type="EMBL" id="CP159342">
    <property type="protein sequence ID" value="XCH72591.1"/>
    <property type="molecule type" value="Genomic_DNA"/>
</dbReference>
<evidence type="ECO:0000259" key="3">
    <source>
        <dbReference type="PROSITE" id="PS51186"/>
    </source>
</evidence>
<keyword evidence="2 5" id="KW-0012">Acyltransferase</keyword>
<feature type="domain" description="N-acetyltransferase" evidence="3">
    <location>
        <begin position="1"/>
        <end position="185"/>
    </location>
</feature>
<dbReference type="GO" id="GO:0016747">
    <property type="term" value="F:acyltransferase activity, transferring groups other than amino-acyl groups"/>
    <property type="evidence" value="ECO:0007669"/>
    <property type="project" value="InterPro"/>
</dbReference>
<feature type="domain" description="N-acetyltransferase" evidence="3">
    <location>
        <begin position="177"/>
        <end position="319"/>
    </location>
</feature>
<evidence type="ECO:0000256" key="1">
    <source>
        <dbReference type="ARBA" id="ARBA00022679"/>
    </source>
</evidence>
<reference evidence="4" key="1">
    <citation type="submission" date="2024-01" db="EMBL/GenBank/DDBJ databases">
        <title>The genome sequence of Micromonospora mangrovi CCTCC AA 2012012.</title>
        <authorList>
            <person name="Gao J."/>
        </authorList>
    </citation>
    <scope>NUCLEOTIDE SEQUENCE</scope>
    <source>
        <strain evidence="4">CCTCC AA 2012012</strain>
    </source>
</reference>
<gene>
    <name evidence="5" type="ORF">ABUL08_19985</name>
    <name evidence="4" type="ORF">VK199_19915</name>
</gene>
<dbReference type="Pfam" id="PF00583">
    <property type="entry name" value="Acetyltransf_1"/>
    <property type="match status" value="2"/>
</dbReference>
<dbReference type="Gene3D" id="3.40.630.30">
    <property type="match status" value="1"/>
</dbReference>
<keyword evidence="1 5" id="KW-0808">Transferase</keyword>
<sequence length="319" mass="35447">MQIRSLDGDDQATVDLLLPGFRATMAAESPADPPVPAPLLARLLQRRWGTERLVLAVFDGDRPLGFAKLGTDVRTDPIRAHGSLWIFPADRRRGAGRALLTAVREELRRTSHRTLLLDAPESAATAAFAAALRGRRTAANLRHRLDLRRWAGRRPRADVGRRAGLRLVGWTDRCPDDLVESYARAWSRLDAAVNGQAEPRGADAHGVRLREAETARSGNRQSAVAAVRAEDGEVVGYSTLYVRDSPMADTGETMVLPECRRRGIGLLLKSELIGRTIADHPRLTVLQAWNDERNDAVIALNRRVGFTVDKRWLTYRFDM</sequence>
<evidence type="ECO:0000313" key="5">
    <source>
        <dbReference type="EMBL" id="XCH72591.1"/>
    </source>
</evidence>
<dbReference type="PROSITE" id="PS51186">
    <property type="entry name" value="GNAT"/>
    <property type="match status" value="2"/>
</dbReference>
<proteinExistence type="predicted"/>
<dbReference type="InterPro" id="IPR050832">
    <property type="entry name" value="Bact_Acetyltransf"/>
</dbReference>